<comment type="caution">
    <text evidence="2">The sequence shown here is derived from an EMBL/GenBank/DDBJ whole genome shotgun (WGS) entry which is preliminary data.</text>
</comment>
<reference evidence="2 3" key="1">
    <citation type="submission" date="2010-12" db="EMBL/GenBank/DDBJ databases">
        <authorList>
            <person name="Muzny D."/>
            <person name="Qin X."/>
            <person name="Buhay C."/>
            <person name="Dugan-Rocha S."/>
            <person name="Ding Y."/>
            <person name="Chen G."/>
            <person name="Hawes A."/>
            <person name="Holder M."/>
            <person name="Jhangiani S."/>
            <person name="Johnson A."/>
            <person name="Khan Z."/>
            <person name="Li Z."/>
            <person name="Liu W."/>
            <person name="Liu X."/>
            <person name="Perez L."/>
            <person name="Shen H."/>
            <person name="Wang Q."/>
            <person name="Watt J."/>
            <person name="Xi L."/>
            <person name="Xin Y."/>
            <person name="Zhou J."/>
            <person name="Deng J."/>
            <person name="Jiang H."/>
            <person name="Liu Y."/>
            <person name="Qu J."/>
            <person name="Song X.-Z."/>
            <person name="Zhang L."/>
            <person name="Villasana D."/>
            <person name="Johnson A."/>
            <person name="Liu J."/>
            <person name="Liyanage D."/>
            <person name="Lorensuhewa L."/>
            <person name="Robinson T."/>
            <person name="Song A."/>
            <person name="Song B.-B."/>
            <person name="Dinh H."/>
            <person name="Thornton R."/>
            <person name="Coyle M."/>
            <person name="Francisco L."/>
            <person name="Jackson L."/>
            <person name="Javaid M."/>
            <person name="Korchina V."/>
            <person name="Kovar C."/>
            <person name="Mata R."/>
            <person name="Mathew T."/>
            <person name="Ngo R."/>
            <person name="Nguyen L."/>
            <person name="Nguyen N."/>
            <person name="Okwuonu G."/>
            <person name="Ongeri F."/>
            <person name="Pham C."/>
            <person name="Simmons D."/>
            <person name="Wilczek-Boney K."/>
            <person name="Hale W."/>
            <person name="Jakkamsetti A."/>
            <person name="Pham P."/>
            <person name="Ruth R."/>
            <person name="San Lucas F."/>
            <person name="Warren J."/>
            <person name="Zhang J."/>
            <person name="Zhao Z."/>
            <person name="Zhou C."/>
            <person name="Zhu D."/>
            <person name="Lee S."/>
            <person name="Bess C."/>
            <person name="Blankenburg K."/>
            <person name="Forbes L."/>
            <person name="Fu Q."/>
            <person name="Gubbala S."/>
            <person name="Hirani K."/>
            <person name="Jayaseelan J.C."/>
            <person name="Lara F."/>
            <person name="Munidasa M."/>
            <person name="Palculict T."/>
            <person name="Patil S."/>
            <person name="Pu L.-L."/>
            <person name="Saada N."/>
            <person name="Tang L."/>
            <person name="Weissenberger G."/>
            <person name="Zhu Y."/>
            <person name="Hemphill L."/>
            <person name="Shang Y."/>
            <person name="Youmans B."/>
            <person name="Ayvaz T."/>
            <person name="Ross M."/>
            <person name="Santibanez J."/>
            <person name="Aqrawi P."/>
            <person name="Gross S."/>
            <person name="Joshi V."/>
            <person name="Fowler G."/>
            <person name="Nazareth L."/>
            <person name="Reid J."/>
            <person name="Worley K."/>
            <person name="Petrosino J."/>
            <person name="Highlander S."/>
            <person name="Gibbs R."/>
        </authorList>
    </citation>
    <scope>NUCLEOTIDE SEQUENCE [LARGE SCALE GENOMIC DNA]</scope>
    <source>
        <strain evidence="2 3">DSM 10105</strain>
    </source>
</reference>
<evidence type="ECO:0000313" key="2">
    <source>
        <dbReference type="EMBL" id="EFT82752.1"/>
    </source>
</evidence>
<keyword evidence="3" id="KW-1185">Reference proteome</keyword>
<sequence length="304" mass="35044">MYELPPNIPSRQIMLSQAARRQVDTWKQLQMAEEELPAKRCDLIVSHETAASLMGVTLFRRSRKIHITVGRRKDRIHRKPFVCHVLGNTSLESSQARIFTVPCASPEATFAQLSRTLKLEDLVLLGDSLTCRNPFLKRTSKARLNRYLHECDSFRGLPQCRRALRLIQEDTDSPQETLLRLRMLQYGLPLPHVNFSLDEECGRYLLDMAYPQARIGVEYNGRHHHQQQAEDWDRANALTADGWTIFVAEKENIESTYLCQRLMTSIAQALSDKGGRRVILRDEPLELKDLADGRRWKKNGIPLD</sequence>
<feature type="domain" description="DUF559" evidence="1">
    <location>
        <begin position="190"/>
        <end position="253"/>
    </location>
</feature>
<dbReference type="InterPro" id="IPR007569">
    <property type="entry name" value="DUF559"/>
</dbReference>
<dbReference type="Proteomes" id="UP000004946">
    <property type="component" value="Chromosome"/>
</dbReference>
<dbReference type="PATRIC" id="fig|864564.6.peg.264"/>
<dbReference type="Gene3D" id="3.40.960.10">
    <property type="entry name" value="VSR Endonuclease"/>
    <property type="match status" value="1"/>
</dbReference>
<dbReference type="Pfam" id="PF04480">
    <property type="entry name" value="DUF559"/>
    <property type="match status" value="1"/>
</dbReference>
<accession>E6K1W4</accession>
<organism evidence="2 3">
    <name type="scientific">Parascardovia denticolens DSM 10105 = JCM 12538</name>
    <dbReference type="NCBI Taxonomy" id="864564"/>
    <lineage>
        <taxon>Bacteria</taxon>
        <taxon>Bacillati</taxon>
        <taxon>Actinomycetota</taxon>
        <taxon>Actinomycetes</taxon>
        <taxon>Bifidobacteriales</taxon>
        <taxon>Bifidobacteriaceae</taxon>
        <taxon>Parascardovia</taxon>
    </lineage>
</organism>
<gene>
    <name evidence="2" type="ORF">HMPREF0620_1437</name>
</gene>
<dbReference type="HOGENOM" id="CLU_052626_2_1_11"/>
<evidence type="ECO:0000313" key="3">
    <source>
        <dbReference type="Proteomes" id="UP000004946"/>
    </source>
</evidence>
<dbReference type="InterPro" id="IPR011335">
    <property type="entry name" value="Restrct_endonuc-II-like"/>
</dbReference>
<dbReference type="eggNOG" id="COG2852">
    <property type="taxonomic scope" value="Bacteria"/>
</dbReference>
<evidence type="ECO:0000259" key="1">
    <source>
        <dbReference type="Pfam" id="PF04480"/>
    </source>
</evidence>
<dbReference type="EMBL" id="AEON01000002">
    <property type="protein sequence ID" value="EFT82752.1"/>
    <property type="molecule type" value="Genomic_DNA"/>
</dbReference>
<proteinExistence type="predicted"/>
<dbReference type="AlphaFoldDB" id="E6K1W4"/>
<dbReference type="SUPFAM" id="SSF52980">
    <property type="entry name" value="Restriction endonuclease-like"/>
    <property type="match status" value="1"/>
</dbReference>
<dbReference type="KEGG" id="pdo:PSDT_0238"/>
<dbReference type="RefSeq" id="WP_006289585.1">
    <property type="nucleotide sequence ID" value="NZ_AP012333.1"/>
</dbReference>
<protein>
    <recommendedName>
        <fullName evidence="1">DUF559 domain-containing protein</fullName>
    </recommendedName>
</protein>
<name>E6K1W4_PARDN</name>